<organism evidence="3 4">
    <name type="scientific">Trametes pubescens</name>
    <name type="common">White-rot fungus</name>
    <dbReference type="NCBI Taxonomy" id="154538"/>
    <lineage>
        <taxon>Eukaryota</taxon>
        <taxon>Fungi</taxon>
        <taxon>Dikarya</taxon>
        <taxon>Basidiomycota</taxon>
        <taxon>Agaricomycotina</taxon>
        <taxon>Agaricomycetes</taxon>
        <taxon>Polyporales</taxon>
        <taxon>Polyporaceae</taxon>
        <taxon>Trametes</taxon>
    </lineage>
</organism>
<evidence type="ECO:0000313" key="3">
    <source>
        <dbReference type="EMBL" id="OJT12485.1"/>
    </source>
</evidence>
<evidence type="ECO:0000313" key="4">
    <source>
        <dbReference type="Proteomes" id="UP000184267"/>
    </source>
</evidence>
<keyword evidence="2" id="KW-1133">Transmembrane helix</keyword>
<dbReference type="EMBL" id="MNAD01000481">
    <property type="protein sequence ID" value="OJT12485.1"/>
    <property type="molecule type" value="Genomic_DNA"/>
</dbReference>
<dbReference type="Proteomes" id="UP000184267">
    <property type="component" value="Unassembled WGS sequence"/>
</dbReference>
<dbReference type="AlphaFoldDB" id="A0A1M2VY16"/>
<comment type="caution">
    <text evidence="3">The sequence shown here is derived from an EMBL/GenBank/DDBJ whole genome shotgun (WGS) entry which is preliminary data.</text>
</comment>
<name>A0A1M2VY16_TRAPU</name>
<accession>A0A1M2VY16</accession>
<dbReference type="STRING" id="154538.A0A1M2VY16"/>
<dbReference type="OMA" id="RNIWETH"/>
<reference evidence="3 4" key="1">
    <citation type="submission" date="2016-10" db="EMBL/GenBank/DDBJ databases">
        <title>Genome sequence of the basidiomycete white-rot fungus Trametes pubescens.</title>
        <authorList>
            <person name="Makela M.R."/>
            <person name="Granchi Z."/>
            <person name="Peng M."/>
            <person name="De Vries R.P."/>
            <person name="Grigoriev I."/>
            <person name="Riley R."/>
            <person name="Hilden K."/>
        </authorList>
    </citation>
    <scope>NUCLEOTIDE SEQUENCE [LARGE SCALE GENOMIC DNA]</scope>
    <source>
        <strain evidence="3 4">FBCC735</strain>
    </source>
</reference>
<proteinExistence type="predicted"/>
<protein>
    <submittedName>
        <fullName evidence="3">Uncharacterized protein</fullName>
    </submittedName>
</protein>
<feature type="region of interest" description="Disordered" evidence="1">
    <location>
        <begin position="1"/>
        <end position="21"/>
    </location>
</feature>
<sequence length="544" mass="61580">MARADGNTHAGSNHPDYVRPDGAEASDVVSARYQEALGYVVSSRTHTEYTRRRLETGIAKPSIFSGLPRILSLPGCFGADLMHLLTLNLTDLMISHFRGTMPCDPTDDRDNWPWAALKSPAVWHAHGKLVQDATLYLPGSFDRPPRNPAEKISSGYKAWEFQTYFFGFLPGFLWGVLAAPYYLHFCKLVYGVLIMIQHSIPFSQIRSADHALLEFVTDYERLYYARRLDRLHFVRQSIHALIHIAPEALRLGPGSLYTQWTLENYIGNITREIKQHVTPYTNVSERALRRTRINALQAMIPAFATDESPPLSSIDLHDGYRLLRARDRGMFTLTARAEQHALRTFLIAHNIPIDPGYQPSVQRWARLHLPNGQNTRSLWKEGPTEARGGNCRRARMVKVRNSFIQVHHMVIYTCCVHKLTNNRFAEVQYYFLFQMPTGLRVFAMVSYFSEPDPDILDASYHVLLVCRYAGHLSRAVIDVKMIAAAVAMVPLPLSEAEAQDAGSAEHYATRFFVVEKPGLAVAVMGGFAERMDGLEDDDVDNEDE</sequence>
<evidence type="ECO:0000256" key="1">
    <source>
        <dbReference type="SAM" id="MobiDB-lite"/>
    </source>
</evidence>
<evidence type="ECO:0000256" key="2">
    <source>
        <dbReference type="SAM" id="Phobius"/>
    </source>
</evidence>
<feature type="transmembrane region" description="Helical" evidence="2">
    <location>
        <begin position="164"/>
        <end position="183"/>
    </location>
</feature>
<keyword evidence="2" id="KW-0472">Membrane</keyword>
<keyword evidence="2" id="KW-0812">Transmembrane</keyword>
<keyword evidence="4" id="KW-1185">Reference proteome</keyword>
<gene>
    <name evidence="3" type="ORF">TRAPUB_10962</name>
</gene>
<dbReference type="OrthoDB" id="2669721at2759"/>